<proteinExistence type="predicted"/>
<dbReference type="Proteomes" id="UP000218231">
    <property type="component" value="Unassembled WGS sequence"/>
</dbReference>
<evidence type="ECO:0000313" key="1">
    <source>
        <dbReference type="EMBL" id="PAV59495.1"/>
    </source>
</evidence>
<dbReference type="AlphaFoldDB" id="A0A2A2JCX0"/>
<gene>
    <name evidence="1" type="ORF">WR25_12091</name>
</gene>
<sequence>MLTIRYGFTKRLSNFHKINKFHIHSVHYKSNNNPFYNQHEHKHKHFNFDNNFFFNHDDNDIDYRYDNLFSNSDLKMRAFQLIISLRLKRFVQA</sequence>
<keyword evidence="2" id="KW-1185">Reference proteome</keyword>
<accession>A0A2A2JCX0</accession>
<dbReference type="EMBL" id="LIAE01010519">
    <property type="protein sequence ID" value="PAV59495.1"/>
    <property type="molecule type" value="Genomic_DNA"/>
</dbReference>
<evidence type="ECO:0000313" key="2">
    <source>
        <dbReference type="Proteomes" id="UP000218231"/>
    </source>
</evidence>
<reference evidence="1 2" key="1">
    <citation type="journal article" date="2017" name="Curr. Biol.">
        <title>Genome architecture and evolution of a unichromosomal asexual nematode.</title>
        <authorList>
            <person name="Fradin H."/>
            <person name="Zegar C."/>
            <person name="Gutwein M."/>
            <person name="Lucas J."/>
            <person name="Kovtun M."/>
            <person name="Corcoran D."/>
            <person name="Baugh L.R."/>
            <person name="Kiontke K."/>
            <person name="Gunsalus K."/>
            <person name="Fitch D.H."/>
            <person name="Piano F."/>
        </authorList>
    </citation>
    <scope>NUCLEOTIDE SEQUENCE [LARGE SCALE GENOMIC DNA]</scope>
    <source>
        <strain evidence="1">PF1309</strain>
    </source>
</reference>
<comment type="caution">
    <text evidence="1">The sequence shown here is derived from an EMBL/GenBank/DDBJ whole genome shotgun (WGS) entry which is preliminary data.</text>
</comment>
<protein>
    <submittedName>
        <fullName evidence="1">Uncharacterized protein</fullName>
    </submittedName>
</protein>
<name>A0A2A2JCX0_9BILA</name>
<organism evidence="1 2">
    <name type="scientific">Diploscapter pachys</name>
    <dbReference type="NCBI Taxonomy" id="2018661"/>
    <lineage>
        <taxon>Eukaryota</taxon>
        <taxon>Metazoa</taxon>
        <taxon>Ecdysozoa</taxon>
        <taxon>Nematoda</taxon>
        <taxon>Chromadorea</taxon>
        <taxon>Rhabditida</taxon>
        <taxon>Rhabditina</taxon>
        <taxon>Rhabditomorpha</taxon>
        <taxon>Rhabditoidea</taxon>
        <taxon>Rhabditidae</taxon>
        <taxon>Diploscapter</taxon>
    </lineage>
</organism>